<dbReference type="AlphaFoldDB" id="A0A6M4GVH1"/>
<dbReference type="EMBL" id="CP053069">
    <property type="protein sequence ID" value="QJR11015.1"/>
    <property type="molecule type" value="Genomic_DNA"/>
</dbReference>
<feature type="compositionally biased region" description="Basic and acidic residues" evidence="3">
    <location>
        <begin position="387"/>
        <end position="400"/>
    </location>
</feature>
<dbReference type="CDD" id="cd03468">
    <property type="entry name" value="PolY_like"/>
    <property type="match status" value="1"/>
</dbReference>
<evidence type="ECO:0000259" key="4">
    <source>
        <dbReference type="Pfam" id="PF00817"/>
    </source>
</evidence>
<sequence>MLWIALELPSLPLQLAERGGTSPSPLVVADGPAQRPLVACANALATAEGVREGQPVAAAKVLCGTLKVLPRDVAGERVALEQLAAWACQFTPAVCIDGQGLLLEVEGSIRLFGGHGKIAGVLRQGLRDLGYRATFGIAPTALAARLFARAEAQGSSIRSCVAIGELGGRIADLPLFLLDWPERTLALLADLGVLRFRDILALPREGLSRRFGPETLADLDKLTGRIPDPRASYQPPATFHARLELPAEARSTEALLFPLRRLLVQMEGFLRARGAGVQRIELTLEPVRAKSTAVSLEFASPEREAEFILALAREKLGRTQLAAPTLTIELNAESLLPFAPRASTWLPGREEQALDRGRFLERLSARIGSDRVFGLAIADDHRPEKISKKGAAELGSDPHFRSAKQKWGSDPNSVAPYFVGPRPLWLLHRPLKLITKDGTPTHFGPLELTAGPERIEAGWWDGEPVSRDYFVAVDPAGEKLWVYREHLDPKSWFLHGLFA</sequence>
<name>A0A6M4GVH1_9PROT</name>
<evidence type="ECO:0000256" key="3">
    <source>
        <dbReference type="SAM" id="MobiDB-lite"/>
    </source>
</evidence>
<dbReference type="InterPro" id="IPR043502">
    <property type="entry name" value="DNA/RNA_pol_sf"/>
</dbReference>
<keyword evidence="6" id="KW-1185">Reference proteome</keyword>
<dbReference type="InterPro" id="IPR001126">
    <property type="entry name" value="UmuC"/>
</dbReference>
<feature type="region of interest" description="Disordered" evidence="3">
    <location>
        <begin position="387"/>
        <end position="408"/>
    </location>
</feature>
<evidence type="ECO:0000256" key="2">
    <source>
        <dbReference type="ARBA" id="ARBA00022763"/>
    </source>
</evidence>
<dbReference type="Gene3D" id="3.30.70.270">
    <property type="match status" value="1"/>
</dbReference>
<feature type="domain" description="UmuC" evidence="4">
    <location>
        <begin position="24"/>
        <end position="148"/>
    </location>
</feature>
<evidence type="ECO:0000313" key="5">
    <source>
        <dbReference type="EMBL" id="QJR11015.1"/>
    </source>
</evidence>
<proteinExistence type="inferred from homology"/>
<dbReference type="PANTHER" id="PTHR35369">
    <property type="entry name" value="BLR3025 PROTEIN-RELATED"/>
    <property type="match status" value="1"/>
</dbReference>
<dbReference type="InterPro" id="IPR050356">
    <property type="entry name" value="SulA_CellDiv_inhibitor"/>
</dbReference>
<accession>A0A6M4GVH1</accession>
<evidence type="ECO:0000313" key="6">
    <source>
        <dbReference type="Proteomes" id="UP000501534"/>
    </source>
</evidence>
<reference evidence="5 6" key="1">
    <citation type="submission" date="2020-04" db="EMBL/GenBank/DDBJ databases">
        <title>Usitatibacter rugosus gen. nov., sp. nov. and Usitatibacter palustris sp. nov., novel members of Usitatibacteraceae fam. nov. within the order Nitrosomonadales isolated from soil.</title>
        <authorList>
            <person name="Huber K.J."/>
            <person name="Neumann-Schaal M."/>
            <person name="Geppert A."/>
            <person name="Luckner M."/>
            <person name="Wanner G."/>
            <person name="Overmann J."/>
        </authorList>
    </citation>
    <scope>NUCLEOTIDE SEQUENCE [LARGE SCALE GENOMIC DNA]</scope>
    <source>
        <strain evidence="5 6">0125_3</strain>
    </source>
</reference>
<dbReference type="Proteomes" id="UP000501534">
    <property type="component" value="Chromosome"/>
</dbReference>
<dbReference type="GO" id="GO:0006281">
    <property type="term" value="P:DNA repair"/>
    <property type="evidence" value="ECO:0007669"/>
    <property type="project" value="InterPro"/>
</dbReference>
<dbReference type="RefSeq" id="WP_171091988.1">
    <property type="nucleotide sequence ID" value="NZ_CP053069.1"/>
</dbReference>
<evidence type="ECO:0000256" key="1">
    <source>
        <dbReference type="ARBA" id="ARBA00010945"/>
    </source>
</evidence>
<gene>
    <name evidence="5" type="primary">imuB</name>
    <name evidence="5" type="ORF">DSM104443_02086</name>
</gene>
<keyword evidence="2" id="KW-0227">DNA damage</keyword>
<organism evidence="5 6">
    <name type="scientific">Usitatibacter rugosus</name>
    <dbReference type="NCBI Taxonomy" id="2732067"/>
    <lineage>
        <taxon>Bacteria</taxon>
        <taxon>Pseudomonadati</taxon>
        <taxon>Pseudomonadota</taxon>
        <taxon>Betaproteobacteria</taxon>
        <taxon>Nitrosomonadales</taxon>
        <taxon>Usitatibacteraceae</taxon>
        <taxon>Usitatibacter</taxon>
    </lineage>
</organism>
<dbReference type="PANTHER" id="PTHR35369:SF2">
    <property type="entry name" value="BLR3025 PROTEIN"/>
    <property type="match status" value="1"/>
</dbReference>
<dbReference type="SUPFAM" id="SSF56672">
    <property type="entry name" value="DNA/RNA polymerases"/>
    <property type="match status" value="1"/>
</dbReference>
<dbReference type="KEGG" id="uru:DSM104443_02086"/>
<comment type="similarity">
    <text evidence="1">Belongs to the DNA polymerase type-Y family.</text>
</comment>
<protein>
    <submittedName>
        <fullName evidence="5">Protein ImuB</fullName>
    </submittedName>
</protein>
<dbReference type="InterPro" id="IPR043128">
    <property type="entry name" value="Rev_trsase/Diguanyl_cyclase"/>
</dbReference>
<dbReference type="Pfam" id="PF00817">
    <property type="entry name" value="IMS"/>
    <property type="match status" value="1"/>
</dbReference>
<dbReference type="Gene3D" id="3.40.1170.60">
    <property type="match status" value="1"/>
</dbReference>